<feature type="compositionally biased region" description="Basic and acidic residues" evidence="1">
    <location>
        <begin position="183"/>
        <end position="195"/>
    </location>
</feature>
<feature type="compositionally biased region" description="Polar residues" evidence="1">
    <location>
        <begin position="237"/>
        <end position="249"/>
    </location>
</feature>
<protein>
    <submittedName>
        <fullName evidence="2">Uncharacterized protein</fullName>
    </submittedName>
</protein>
<evidence type="ECO:0000313" key="3">
    <source>
        <dbReference type="Proteomes" id="UP000631181"/>
    </source>
</evidence>
<dbReference type="Proteomes" id="UP000631181">
    <property type="component" value="Unassembled WGS sequence"/>
</dbReference>
<feature type="compositionally biased region" description="Polar residues" evidence="1">
    <location>
        <begin position="415"/>
        <end position="426"/>
    </location>
</feature>
<proteinExistence type="predicted"/>
<gene>
    <name evidence="2" type="ORF">PECM_001934</name>
</gene>
<evidence type="ECO:0000313" key="2">
    <source>
        <dbReference type="EMBL" id="KAF7712923.1"/>
    </source>
</evidence>
<feature type="compositionally biased region" description="Low complexity" evidence="1">
    <location>
        <begin position="41"/>
        <end position="57"/>
    </location>
</feature>
<feature type="region of interest" description="Disordered" evidence="1">
    <location>
        <begin position="464"/>
        <end position="531"/>
    </location>
</feature>
<feature type="compositionally biased region" description="Polar residues" evidence="1">
    <location>
        <begin position="74"/>
        <end position="83"/>
    </location>
</feature>
<accession>A0A8J8VWN6</accession>
<feature type="compositionally biased region" description="Basic residues" evidence="1">
    <location>
        <begin position="517"/>
        <end position="531"/>
    </location>
</feature>
<organism evidence="2 3">
    <name type="scientific">Penicillium ucsense</name>
    <dbReference type="NCBI Taxonomy" id="2839758"/>
    <lineage>
        <taxon>Eukaryota</taxon>
        <taxon>Fungi</taxon>
        <taxon>Dikarya</taxon>
        <taxon>Ascomycota</taxon>
        <taxon>Pezizomycotina</taxon>
        <taxon>Eurotiomycetes</taxon>
        <taxon>Eurotiomycetidae</taxon>
        <taxon>Eurotiales</taxon>
        <taxon>Aspergillaceae</taxon>
        <taxon>Penicillium</taxon>
    </lineage>
</organism>
<feature type="region of interest" description="Disordered" evidence="1">
    <location>
        <begin position="1"/>
        <end position="83"/>
    </location>
</feature>
<dbReference type="OrthoDB" id="4161595at2759"/>
<keyword evidence="3" id="KW-1185">Reference proteome</keyword>
<feature type="region of interest" description="Disordered" evidence="1">
    <location>
        <begin position="415"/>
        <end position="439"/>
    </location>
</feature>
<evidence type="ECO:0000256" key="1">
    <source>
        <dbReference type="SAM" id="MobiDB-lite"/>
    </source>
</evidence>
<comment type="caution">
    <text evidence="2">The sequence shown here is derived from an EMBL/GenBank/DDBJ whole genome shotgun (WGS) entry which is preliminary data.</text>
</comment>
<sequence>MDLQSENQIPGFDDSEVGISDLGGSGYPWSSSAGGIAEQPSSSGQTGGQSISASTGSNPQFTALGHSSPPLEQAGSQHNPASLSVPAFTSTAYDLPNFRQPAYPPASAPSLASYTNTWLWQTSQLSQARLPSLTDLGIASPSPEIRMGPGSLPRYQYVNVHPPMPHFPLVESSLSTSLPHRQSHNDPAAEHDGTRVLHSSSNTSVQTWNTEIQSNDRATSNQRAEELLSDEEERASSPGSEQAEASSEFTPVCEFSRPCKMGPSPDGVHFRKVVSHLFGRNKASTKLFPETVWVFYCRKHYQRARYRAAQWPFNQCELLLQSLDRMEQWGRVRSFELRLRRREALRADLETERPSRGGLLDNGRRHPTAFTAPVPDWLQQEVGVGKSFDDIRGIVERIRCDLRNAHQELETLPQSQVADDGQVSTLESEHAPASADNFERRSFARFPDIEILPDFDSGVLEQSRAPKRLEKRQSMPAEDDSKIFAGAEQSRSSRHRQLQRSRASGMSRISTQGAVRKLGRKATKGKGTKFR</sequence>
<dbReference type="EMBL" id="WIWV01000142">
    <property type="protein sequence ID" value="KAF7712923.1"/>
    <property type="molecule type" value="Genomic_DNA"/>
</dbReference>
<feature type="compositionally biased region" description="Polar residues" evidence="1">
    <location>
        <begin position="197"/>
        <end position="222"/>
    </location>
</feature>
<dbReference type="AlphaFoldDB" id="A0A8J8VWN6"/>
<feature type="region of interest" description="Disordered" evidence="1">
    <location>
        <begin position="174"/>
        <end position="249"/>
    </location>
</feature>
<name>A0A8J8VWN6_9EURO</name>
<reference evidence="2" key="1">
    <citation type="journal article" date="2020" name="Front. Microbiol.">
        <title>Gene regulatory networks of Penicillium echinulatum 2HH and Penicillium oxalicum 114-2 inferred by a computational biology approach.</title>
        <authorList>
            <person name="Lenz A.R."/>
            <person name="Galan-Vasquez E."/>
            <person name="Balbinot E."/>
            <person name="De Abreu F.P."/>
            <person name="De Oliveira N.S."/>
            <person name="Da Rosa L.O."/>
            <person name="De Avila E Silva S."/>
            <person name="Camassola M."/>
            <person name="Dillon A.J.P."/>
            <person name="Perez-Rueda E."/>
        </authorList>
    </citation>
    <scope>NUCLEOTIDE SEQUENCE</scope>
    <source>
        <strain evidence="2">S1M29</strain>
    </source>
</reference>